<accession>A0A1V9FHL1</accession>
<evidence type="ECO:0000259" key="2">
    <source>
        <dbReference type="Pfam" id="PF13439"/>
    </source>
</evidence>
<dbReference type="CDD" id="cd00761">
    <property type="entry name" value="Glyco_tranf_GTA_type"/>
    <property type="match status" value="1"/>
</dbReference>
<dbReference type="Pfam" id="PF00535">
    <property type="entry name" value="Glycos_transf_2"/>
    <property type="match status" value="1"/>
</dbReference>
<name>A0A1V9FHL1_9BACT</name>
<organism evidence="3 4">
    <name type="scientific">Niastella populi</name>
    <dbReference type="NCBI Taxonomy" id="550983"/>
    <lineage>
        <taxon>Bacteria</taxon>
        <taxon>Pseudomonadati</taxon>
        <taxon>Bacteroidota</taxon>
        <taxon>Chitinophagia</taxon>
        <taxon>Chitinophagales</taxon>
        <taxon>Chitinophagaceae</taxon>
        <taxon>Niastella</taxon>
    </lineage>
</organism>
<dbReference type="InterPro" id="IPR029044">
    <property type="entry name" value="Nucleotide-diphossugar_trans"/>
</dbReference>
<dbReference type="SUPFAM" id="SSF53448">
    <property type="entry name" value="Nucleotide-diphospho-sugar transferases"/>
    <property type="match status" value="1"/>
</dbReference>
<dbReference type="Gene3D" id="3.40.50.2000">
    <property type="entry name" value="Glycogen Phosphorylase B"/>
    <property type="match status" value="1"/>
</dbReference>
<feature type="domain" description="Glycosyltransferase 2-like" evidence="1">
    <location>
        <begin position="263"/>
        <end position="416"/>
    </location>
</feature>
<reference evidence="4" key="1">
    <citation type="submission" date="2016-04" db="EMBL/GenBank/DDBJ databases">
        <authorList>
            <person name="Chen L."/>
            <person name="Zhuang W."/>
            <person name="Wang G."/>
        </authorList>
    </citation>
    <scope>NUCLEOTIDE SEQUENCE [LARGE SCALE GENOMIC DNA]</scope>
    <source>
        <strain evidence="4">208</strain>
    </source>
</reference>
<protein>
    <recommendedName>
        <fullName evidence="5">Glycosyltransferase 2-like domain-containing protein</fullName>
    </recommendedName>
</protein>
<dbReference type="AlphaFoldDB" id="A0A1V9FHL1"/>
<dbReference type="PANTHER" id="PTHR43685:SF2">
    <property type="entry name" value="GLYCOSYLTRANSFERASE 2-LIKE DOMAIN-CONTAINING PROTEIN"/>
    <property type="match status" value="1"/>
</dbReference>
<dbReference type="STRING" id="550983.A4R26_23380"/>
<dbReference type="OrthoDB" id="6638511at2"/>
<dbReference type="Gene3D" id="3.90.550.10">
    <property type="entry name" value="Spore Coat Polysaccharide Biosynthesis Protein SpsA, Chain A"/>
    <property type="match status" value="1"/>
</dbReference>
<dbReference type="SUPFAM" id="SSF53756">
    <property type="entry name" value="UDP-Glycosyltransferase/glycogen phosphorylase"/>
    <property type="match status" value="1"/>
</dbReference>
<dbReference type="GO" id="GO:0016757">
    <property type="term" value="F:glycosyltransferase activity"/>
    <property type="evidence" value="ECO:0007669"/>
    <property type="project" value="UniProtKB-ARBA"/>
</dbReference>
<dbReference type="EMBL" id="LWBP01000190">
    <property type="protein sequence ID" value="OQP57853.1"/>
    <property type="molecule type" value="Genomic_DNA"/>
</dbReference>
<proteinExistence type="predicted"/>
<dbReference type="RefSeq" id="WP_081166718.1">
    <property type="nucleotide sequence ID" value="NZ_LWBP01000190.1"/>
</dbReference>
<dbReference type="Pfam" id="PF13439">
    <property type="entry name" value="Glyco_transf_4"/>
    <property type="match status" value="1"/>
</dbReference>
<evidence type="ECO:0000259" key="1">
    <source>
        <dbReference type="Pfam" id="PF00535"/>
    </source>
</evidence>
<dbReference type="InterPro" id="IPR028098">
    <property type="entry name" value="Glyco_trans_4-like_N"/>
</dbReference>
<dbReference type="InterPro" id="IPR001173">
    <property type="entry name" value="Glyco_trans_2-like"/>
</dbReference>
<gene>
    <name evidence="3" type="ORF">A4R26_23380</name>
</gene>
<dbReference type="PANTHER" id="PTHR43685">
    <property type="entry name" value="GLYCOSYLTRANSFERASE"/>
    <property type="match status" value="1"/>
</dbReference>
<sequence>MKYWLLTTVYTSDGDTDIGMYVKEHADIFAANGHEVLIIHGRKENTDNVTNISDKIRLYTFSLNGRESTKFMGPDAALSFEFANEVIKLLAVDTPDVIETQEYLGIGYYLLLRKYAGEPLLKNIPVIVTSHMPSFIIHAHNHSPAFRFPQYWTGEMEKFSILAADLHISPNRLLTQLLKQQMPEAYLKQTHHIPYPFRATSHIATMLPLTEDDICSPENFYSTKYKIVTDLIATSIASKELPVLRPQPKHLPVKPGMLEDGLTIVIPYYNMGAFVGESVESVLASSYKNIKIIIIDDGSTDAESIKMLKNIQEKYPAIDIIRQSNGGLSSARNTGLSNAKSKYIIFLDPDDTVHPDYFQRCISILDRYENISFVSCWLKYFGAEEGIWPAQNPEVPYLLYHNTVHSGCLFKTFDILQTGGYDRSLVYGMEDYEMAINMVSKGYHGFTIPEALYNYRIREQSMARGFTDDKKLYLYSLISQKHKTLFDKYGAECVNILNANGPGYMHDNPTFPSRFTKKFTSRTGVGRAIVEAVFDKYPRLHKLAIGLRSKMRNGQ</sequence>
<comment type="caution">
    <text evidence="3">The sequence shown here is derived from an EMBL/GenBank/DDBJ whole genome shotgun (WGS) entry which is preliminary data.</text>
</comment>
<evidence type="ECO:0000313" key="4">
    <source>
        <dbReference type="Proteomes" id="UP000192276"/>
    </source>
</evidence>
<dbReference type="InterPro" id="IPR050834">
    <property type="entry name" value="Glycosyltransf_2"/>
</dbReference>
<keyword evidence="4" id="KW-1185">Reference proteome</keyword>
<feature type="domain" description="Glycosyltransferase subfamily 4-like N-terminal" evidence="2">
    <location>
        <begin position="19"/>
        <end position="180"/>
    </location>
</feature>
<evidence type="ECO:0008006" key="5">
    <source>
        <dbReference type="Google" id="ProtNLM"/>
    </source>
</evidence>
<dbReference type="Proteomes" id="UP000192276">
    <property type="component" value="Unassembled WGS sequence"/>
</dbReference>
<evidence type="ECO:0000313" key="3">
    <source>
        <dbReference type="EMBL" id="OQP57853.1"/>
    </source>
</evidence>